<dbReference type="Pfam" id="PF06762">
    <property type="entry name" value="LMF1"/>
    <property type="match status" value="1"/>
</dbReference>
<dbReference type="EMBL" id="JAFKCV010000007">
    <property type="protein sequence ID" value="MBN7826231.1"/>
    <property type="molecule type" value="Genomic_DNA"/>
</dbReference>
<evidence type="ECO:0000256" key="1">
    <source>
        <dbReference type="ARBA" id="ARBA00004477"/>
    </source>
</evidence>
<evidence type="ECO:0000259" key="9">
    <source>
        <dbReference type="Pfam" id="PF25179"/>
    </source>
</evidence>
<dbReference type="Pfam" id="PF25179">
    <property type="entry name" value="LMF1_C"/>
    <property type="match status" value="1"/>
</dbReference>
<proteinExistence type="inferred from homology"/>
<dbReference type="PANTHER" id="PTHR14463">
    <property type="entry name" value="LIPASE MATURATION FACTOR"/>
    <property type="match status" value="1"/>
</dbReference>
<evidence type="ECO:0000256" key="4">
    <source>
        <dbReference type="ARBA" id="ARBA00022824"/>
    </source>
</evidence>
<feature type="transmembrane region" description="Helical" evidence="7">
    <location>
        <begin position="242"/>
        <end position="260"/>
    </location>
</feature>
<gene>
    <name evidence="10" type="ORF">J0A66_13430</name>
</gene>
<keyword evidence="3 7" id="KW-0812">Transmembrane</keyword>
<feature type="domain" description="Lipase maturation factor 1/2 C-terminal" evidence="9">
    <location>
        <begin position="451"/>
        <end position="586"/>
    </location>
</feature>
<evidence type="ECO:0000256" key="2">
    <source>
        <dbReference type="ARBA" id="ARBA00005512"/>
    </source>
</evidence>
<dbReference type="InterPro" id="IPR007263">
    <property type="entry name" value="DCC1-like"/>
</dbReference>
<keyword evidence="4" id="KW-0256">Endoplasmic reticulum</keyword>
<keyword evidence="6 7" id="KW-0472">Membrane</keyword>
<sequence length="599" mass="69825">MKQQSLLVYDGDCRFCRSWVRYWAHETGDLIRFRPYQEVACDFPELNEAQFRNHIQFFDEQGQRYQGAAAAFQVQKRIPGKGGWWWLYNNIPGFAPLSEGIYDWVARHRGAAYTGQKLLWGESLHRDQYQKVSWLFLRLLALVYFCAFLSFFSQSQGLIGSNGLLPLTEFMDQVRQQLGGSAYWRLPMLFWWDASDSTIRWLCLGGMLVSLLLLFNCLARLSLILLYLAYLSLVHAGQDFMLYQWDLLLLEAGFLAIFLGKGNLPVVWLYRFLLFRFVFFSGLAKLQSGDPAWGGLTALEFYFQTQPLPTSFAWYAHQLPDWCLQAMTLMVLSLELLLPWLFFLPRKPRKAAAVLFMLFQAAILATGNYNFFNLLSLVLCLFLFDDRALRWWMPSFIGHERLSARRWRRQGLAVFSCLLLILGLLQCWSSISRQPPTWVYSLQDLAAPWRVVNAYGLFAVVTRQRIEIIIEGSHDGREWRPYPLPAKPGDPASPPDWILPHQPRLDWQLWFAALEGQPPPAWFRTLMISLLFNNQDALGLFKHNPFAERRPQFVRARLFIYEFTDFAEKADSGRWWKRREAGVYFPASYFEISVSEVGK</sequence>
<evidence type="ECO:0000256" key="6">
    <source>
        <dbReference type="ARBA" id="ARBA00023136"/>
    </source>
</evidence>
<feature type="domain" description="Lipase maturation factor 1/2 N-terminal" evidence="8">
    <location>
        <begin position="243"/>
        <end position="390"/>
    </location>
</feature>
<accession>A0A939ISA9</accession>
<keyword evidence="11" id="KW-1185">Reference proteome</keyword>
<feature type="transmembrane region" description="Helical" evidence="7">
    <location>
        <begin position="351"/>
        <end position="368"/>
    </location>
</feature>
<dbReference type="Proteomes" id="UP000664654">
    <property type="component" value="Unassembled WGS sequence"/>
</dbReference>
<dbReference type="InterPro" id="IPR057434">
    <property type="entry name" value="LMF1/2_N"/>
</dbReference>
<dbReference type="GO" id="GO:0015035">
    <property type="term" value="F:protein-disulfide reductase activity"/>
    <property type="evidence" value="ECO:0007669"/>
    <property type="project" value="InterPro"/>
</dbReference>
<feature type="transmembrane region" description="Helical" evidence="7">
    <location>
        <begin position="204"/>
        <end position="230"/>
    </location>
</feature>
<keyword evidence="5 7" id="KW-1133">Transmembrane helix</keyword>
<evidence type="ECO:0000256" key="5">
    <source>
        <dbReference type="ARBA" id="ARBA00022989"/>
    </source>
</evidence>
<dbReference type="GO" id="GO:0051604">
    <property type="term" value="P:protein maturation"/>
    <property type="evidence" value="ECO:0007669"/>
    <property type="project" value="InterPro"/>
</dbReference>
<dbReference type="InterPro" id="IPR057433">
    <property type="entry name" value="LMF1/2_C"/>
</dbReference>
<organism evidence="10 11">
    <name type="scientific">Bowmanella dokdonensis</name>
    <dbReference type="NCBI Taxonomy" id="751969"/>
    <lineage>
        <taxon>Bacteria</taxon>
        <taxon>Pseudomonadati</taxon>
        <taxon>Pseudomonadota</taxon>
        <taxon>Gammaproteobacteria</taxon>
        <taxon>Alteromonadales</taxon>
        <taxon>Alteromonadaceae</taxon>
        <taxon>Bowmanella</taxon>
    </lineage>
</organism>
<feature type="transmembrane region" description="Helical" evidence="7">
    <location>
        <begin position="135"/>
        <end position="154"/>
    </location>
</feature>
<dbReference type="InterPro" id="IPR009613">
    <property type="entry name" value="LMF"/>
</dbReference>
<evidence type="ECO:0000256" key="7">
    <source>
        <dbReference type="SAM" id="Phobius"/>
    </source>
</evidence>
<name>A0A939ISA9_9ALTE</name>
<evidence type="ECO:0000259" key="8">
    <source>
        <dbReference type="Pfam" id="PF06762"/>
    </source>
</evidence>
<dbReference type="Pfam" id="PF04134">
    <property type="entry name" value="DCC1-like"/>
    <property type="match status" value="1"/>
</dbReference>
<comment type="subcellular location">
    <subcellularLocation>
        <location evidence="1">Endoplasmic reticulum membrane</location>
        <topology evidence="1">Multi-pass membrane protein</topology>
    </subcellularLocation>
</comment>
<dbReference type="AlphaFoldDB" id="A0A939ISA9"/>
<protein>
    <submittedName>
        <fullName evidence="10">Lipase maturation factor family protein</fullName>
    </submittedName>
</protein>
<evidence type="ECO:0000313" key="11">
    <source>
        <dbReference type="Proteomes" id="UP000664654"/>
    </source>
</evidence>
<comment type="similarity">
    <text evidence="2">Belongs to the lipase maturation factor family.</text>
</comment>
<feature type="transmembrane region" description="Helical" evidence="7">
    <location>
        <begin position="324"/>
        <end position="344"/>
    </location>
</feature>
<reference evidence="10" key="1">
    <citation type="submission" date="2021-03" db="EMBL/GenBank/DDBJ databases">
        <title>novel species isolated from a fishpond in China.</title>
        <authorList>
            <person name="Lu H."/>
            <person name="Cai Z."/>
        </authorList>
    </citation>
    <scope>NUCLEOTIDE SEQUENCE</scope>
    <source>
        <strain evidence="10">JCM 30855</strain>
    </source>
</reference>
<evidence type="ECO:0000256" key="3">
    <source>
        <dbReference type="ARBA" id="ARBA00022692"/>
    </source>
</evidence>
<dbReference type="RefSeq" id="WP_206574345.1">
    <property type="nucleotide sequence ID" value="NZ_JAFKCV010000007.1"/>
</dbReference>
<comment type="caution">
    <text evidence="10">The sequence shown here is derived from an EMBL/GenBank/DDBJ whole genome shotgun (WGS) entry which is preliminary data.</text>
</comment>
<evidence type="ECO:0000313" key="10">
    <source>
        <dbReference type="EMBL" id="MBN7826231.1"/>
    </source>
</evidence>